<keyword evidence="2" id="KW-1185">Reference proteome</keyword>
<evidence type="ECO:0000313" key="2">
    <source>
        <dbReference type="Proteomes" id="UP000515312"/>
    </source>
</evidence>
<dbReference type="RefSeq" id="WP_186743223.1">
    <property type="nucleotide sequence ID" value="NZ_CP060394.1"/>
</dbReference>
<dbReference type="KEGG" id="adin:H7849_25335"/>
<proteinExistence type="predicted"/>
<accession>A0A7G8BI98</accession>
<name>A0A7G8BI98_9BACT</name>
<sequence length="143" mass="15536">MNRFIYVLTFSTVLVGTIGFRAEEIAKHNQRTADLKAAAQIAPFAQANPENGAGYLNSVTEADLVSLHMCQGSHKLFVSNPPSATADGLVDAQGAAECVVQLRSALREVPATHPAYSDIRAELAWWNGKLLELDPTDYHRLNS</sequence>
<reference evidence="1 2" key="1">
    <citation type="submission" date="2020-08" db="EMBL/GenBank/DDBJ databases">
        <title>Edaphobacter telluris sp. nov. and Acidobacterium dinghuensis sp. nov., two acidobacteria isolated from forest soil.</title>
        <authorList>
            <person name="Fu J."/>
            <person name="Qiu L."/>
        </authorList>
    </citation>
    <scope>NUCLEOTIDE SEQUENCE [LARGE SCALE GENOMIC DNA]</scope>
    <source>
        <strain evidence="1">4Y35</strain>
    </source>
</reference>
<evidence type="ECO:0000313" key="1">
    <source>
        <dbReference type="EMBL" id="QNI32268.1"/>
    </source>
</evidence>
<organism evidence="1 2">
    <name type="scientific">Alloacidobacterium dinghuense</name>
    <dbReference type="NCBI Taxonomy" id="2763107"/>
    <lineage>
        <taxon>Bacteria</taxon>
        <taxon>Pseudomonadati</taxon>
        <taxon>Acidobacteriota</taxon>
        <taxon>Terriglobia</taxon>
        <taxon>Terriglobales</taxon>
        <taxon>Acidobacteriaceae</taxon>
        <taxon>Alloacidobacterium</taxon>
    </lineage>
</organism>
<protein>
    <submittedName>
        <fullName evidence="1">Uncharacterized protein</fullName>
    </submittedName>
</protein>
<gene>
    <name evidence="1" type="ORF">H7849_25335</name>
</gene>
<dbReference type="EMBL" id="CP060394">
    <property type="protein sequence ID" value="QNI32268.1"/>
    <property type="molecule type" value="Genomic_DNA"/>
</dbReference>
<dbReference type="AlphaFoldDB" id="A0A7G8BI98"/>
<dbReference type="Proteomes" id="UP000515312">
    <property type="component" value="Chromosome"/>
</dbReference>